<comment type="caution">
    <text evidence="8">The sequence shown here is derived from an EMBL/GenBank/DDBJ whole genome shotgun (WGS) entry which is preliminary data.</text>
</comment>
<dbReference type="GO" id="GO:0005886">
    <property type="term" value="C:plasma membrane"/>
    <property type="evidence" value="ECO:0007669"/>
    <property type="project" value="TreeGrafter"/>
</dbReference>
<dbReference type="EMBL" id="VPFD01000021">
    <property type="protein sequence ID" value="TXF97914.1"/>
    <property type="molecule type" value="Genomic_DNA"/>
</dbReference>
<dbReference type="PANTHER" id="PTHR38459">
    <property type="entry name" value="PROPHAGE BACTOPRENOL-LINKED GLUCOSE TRANSLOCASE HOMOLOG"/>
    <property type="match status" value="1"/>
</dbReference>
<sequence>MIDSARLRQFGVFVAGGLLCAGIDVGLMQLLIVQGFHHTTAASAGFVAGLMVNYAFHSRVTFDQAASKASFARYMCVVGLNYVLTLGCVALAVGLADNPLAGKILSLPLVAVNGYLLSRFWIFK</sequence>
<evidence type="ECO:0000256" key="5">
    <source>
        <dbReference type="ARBA" id="ARBA00023136"/>
    </source>
</evidence>
<keyword evidence="5 6" id="KW-0472">Membrane</keyword>
<organism evidence="8 9">
    <name type="scientific">Massilia arenae</name>
    <dbReference type="NCBI Taxonomy" id="2603288"/>
    <lineage>
        <taxon>Bacteria</taxon>
        <taxon>Pseudomonadati</taxon>
        <taxon>Pseudomonadota</taxon>
        <taxon>Betaproteobacteria</taxon>
        <taxon>Burkholderiales</taxon>
        <taxon>Oxalobacteraceae</taxon>
        <taxon>Telluria group</taxon>
        <taxon>Massilia</taxon>
    </lineage>
</organism>
<feature type="transmembrane region" description="Helical" evidence="6">
    <location>
        <begin position="12"/>
        <end position="32"/>
    </location>
</feature>
<evidence type="ECO:0000256" key="4">
    <source>
        <dbReference type="ARBA" id="ARBA00022989"/>
    </source>
</evidence>
<comment type="subcellular location">
    <subcellularLocation>
        <location evidence="1">Membrane</location>
        <topology evidence="1">Multi-pass membrane protein</topology>
    </subcellularLocation>
</comment>
<feature type="transmembrane region" description="Helical" evidence="6">
    <location>
        <begin position="38"/>
        <end position="56"/>
    </location>
</feature>
<dbReference type="RefSeq" id="WP_147936148.1">
    <property type="nucleotide sequence ID" value="NZ_VPFD01000021.1"/>
</dbReference>
<dbReference type="AlphaFoldDB" id="A0A5C7FSD5"/>
<evidence type="ECO:0000256" key="2">
    <source>
        <dbReference type="ARBA" id="ARBA00009399"/>
    </source>
</evidence>
<evidence type="ECO:0000256" key="3">
    <source>
        <dbReference type="ARBA" id="ARBA00022692"/>
    </source>
</evidence>
<keyword evidence="3 6" id="KW-0812">Transmembrane</keyword>
<evidence type="ECO:0000256" key="1">
    <source>
        <dbReference type="ARBA" id="ARBA00004141"/>
    </source>
</evidence>
<feature type="domain" description="GtrA/DPMS transmembrane" evidence="7">
    <location>
        <begin position="13"/>
        <end position="123"/>
    </location>
</feature>
<dbReference type="Pfam" id="PF04138">
    <property type="entry name" value="GtrA_DPMS_TM"/>
    <property type="match status" value="1"/>
</dbReference>
<evidence type="ECO:0000256" key="6">
    <source>
        <dbReference type="SAM" id="Phobius"/>
    </source>
</evidence>
<keyword evidence="9" id="KW-1185">Reference proteome</keyword>
<proteinExistence type="inferred from homology"/>
<dbReference type="Proteomes" id="UP000321413">
    <property type="component" value="Unassembled WGS sequence"/>
</dbReference>
<name>A0A5C7FSD5_9BURK</name>
<dbReference type="InterPro" id="IPR051401">
    <property type="entry name" value="GtrA_CellWall_Glycosyl"/>
</dbReference>
<keyword evidence="4 6" id="KW-1133">Transmembrane helix</keyword>
<evidence type="ECO:0000313" key="8">
    <source>
        <dbReference type="EMBL" id="TXF97914.1"/>
    </source>
</evidence>
<dbReference type="GO" id="GO:0000271">
    <property type="term" value="P:polysaccharide biosynthetic process"/>
    <property type="evidence" value="ECO:0007669"/>
    <property type="project" value="InterPro"/>
</dbReference>
<accession>A0A5C7FSD5</accession>
<dbReference type="InterPro" id="IPR007267">
    <property type="entry name" value="GtrA_DPMS_TM"/>
</dbReference>
<evidence type="ECO:0000313" key="9">
    <source>
        <dbReference type="Proteomes" id="UP000321413"/>
    </source>
</evidence>
<dbReference type="PANTHER" id="PTHR38459:SF1">
    <property type="entry name" value="PROPHAGE BACTOPRENOL-LINKED GLUCOSE TRANSLOCASE HOMOLOG"/>
    <property type="match status" value="1"/>
</dbReference>
<reference evidence="8 9" key="1">
    <citation type="submission" date="2019-08" db="EMBL/GenBank/DDBJ databases">
        <title>Massilia golmudensis sp. nov., isolated from sand in the Qinghai-Tibetan Plateau.</title>
        <authorList>
            <person name="Zhang B."/>
        </authorList>
    </citation>
    <scope>NUCLEOTIDE SEQUENCE [LARGE SCALE GENOMIC DNA]</scope>
    <source>
        <strain evidence="8 9">GEM5</strain>
    </source>
</reference>
<feature type="transmembrane region" description="Helical" evidence="6">
    <location>
        <begin position="102"/>
        <end position="122"/>
    </location>
</feature>
<feature type="transmembrane region" description="Helical" evidence="6">
    <location>
        <begin position="77"/>
        <end position="96"/>
    </location>
</feature>
<evidence type="ECO:0000259" key="7">
    <source>
        <dbReference type="Pfam" id="PF04138"/>
    </source>
</evidence>
<gene>
    <name evidence="8" type="ORF">FVD38_18285</name>
</gene>
<protein>
    <submittedName>
        <fullName evidence="8">GtrA family protein</fullName>
    </submittedName>
</protein>
<comment type="similarity">
    <text evidence="2">Belongs to the GtrA family.</text>
</comment>